<dbReference type="Pfam" id="PF10321">
    <property type="entry name" value="7TM_GPCR_Srt"/>
    <property type="match status" value="1"/>
</dbReference>
<evidence type="ECO:0000313" key="3">
    <source>
        <dbReference type="Proteomes" id="UP001196413"/>
    </source>
</evidence>
<feature type="transmembrane region" description="Helical" evidence="1">
    <location>
        <begin position="163"/>
        <end position="186"/>
    </location>
</feature>
<dbReference type="InterPro" id="IPR019425">
    <property type="entry name" value="7TM_GPCR_serpentine_rcpt_Srt"/>
</dbReference>
<evidence type="ECO:0000256" key="1">
    <source>
        <dbReference type="SAM" id="Phobius"/>
    </source>
</evidence>
<evidence type="ECO:0000313" key="2">
    <source>
        <dbReference type="EMBL" id="KAJ1360848.1"/>
    </source>
</evidence>
<dbReference type="PANTHER" id="PTHR23021:SF82">
    <property type="entry name" value="G PROTEIN-COUPLED RECEPTOR"/>
    <property type="match status" value="1"/>
</dbReference>
<proteinExistence type="predicted"/>
<dbReference type="Proteomes" id="UP001196413">
    <property type="component" value="Unassembled WGS sequence"/>
</dbReference>
<dbReference type="AlphaFoldDB" id="A0AAD5MQE4"/>
<gene>
    <name evidence="2" type="primary">SRT-61_2</name>
    <name evidence="2" type="ORF">KIN20_019936</name>
</gene>
<feature type="transmembrane region" description="Helical" evidence="1">
    <location>
        <begin position="93"/>
        <end position="113"/>
    </location>
</feature>
<dbReference type="Gene3D" id="1.20.1070.10">
    <property type="entry name" value="Rhodopsin 7-helix transmembrane proteins"/>
    <property type="match status" value="1"/>
</dbReference>
<dbReference type="EMBL" id="JAHQIW010003978">
    <property type="protein sequence ID" value="KAJ1360848.1"/>
    <property type="molecule type" value="Genomic_DNA"/>
</dbReference>
<accession>A0AAD5MQE4</accession>
<feature type="transmembrane region" description="Helical" evidence="1">
    <location>
        <begin position="44"/>
        <end position="67"/>
    </location>
</feature>
<keyword evidence="3" id="KW-1185">Reference proteome</keyword>
<keyword evidence="1" id="KW-0472">Membrane</keyword>
<protein>
    <submittedName>
        <fullName evidence="2">Serpentine type 7TM GPCR chemoreceptor Srt</fullName>
    </submittedName>
</protein>
<feature type="transmembrane region" description="Helical" evidence="1">
    <location>
        <begin position="133"/>
        <end position="151"/>
    </location>
</feature>
<dbReference type="SUPFAM" id="SSF81321">
    <property type="entry name" value="Family A G protein-coupled receptor-like"/>
    <property type="match status" value="1"/>
</dbReference>
<keyword evidence="1" id="KW-1133">Transmembrane helix</keyword>
<keyword evidence="1" id="KW-0812">Transmembrane</keyword>
<sequence>MGALATPSYIAYVTLTMVLAFNRLMLMYSPQLEDKFFNKSAVDVWLGSVVVIWSVHAICLSLPWATISYVPEKYSWSYDYSRSLSRWVQKSEMLIEFSNIFLSTVFYAFTIGILCRTRKRFLARSSYRSEMKIFIQALTITIYCTILNLLWHNSKAVLPANIWSHMVLNMMWILSAGINPLMYFIVNRVIREQMAAHCSNVTTIQLFKRPKRFLRLTKNDRILEHQ</sequence>
<dbReference type="PANTHER" id="PTHR23021">
    <property type="entry name" value="SERPENTINE RECEPTOR, CLASS T"/>
    <property type="match status" value="1"/>
</dbReference>
<name>A0AAD5MQE4_PARTN</name>
<feature type="transmembrane region" description="Helical" evidence="1">
    <location>
        <begin position="6"/>
        <end position="24"/>
    </location>
</feature>
<comment type="caution">
    <text evidence="2">The sequence shown here is derived from an EMBL/GenBank/DDBJ whole genome shotgun (WGS) entry which is preliminary data.</text>
</comment>
<reference evidence="2" key="1">
    <citation type="submission" date="2021-06" db="EMBL/GenBank/DDBJ databases">
        <title>Parelaphostrongylus tenuis whole genome reference sequence.</title>
        <authorList>
            <person name="Garwood T.J."/>
            <person name="Larsen P.A."/>
            <person name="Fountain-Jones N.M."/>
            <person name="Garbe J.R."/>
            <person name="Macchietto M.G."/>
            <person name="Kania S.A."/>
            <person name="Gerhold R.W."/>
            <person name="Richards J.E."/>
            <person name="Wolf T.M."/>
        </authorList>
    </citation>
    <scope>NUCLEOTIDE SEQUENCE</scope>
    <source>
        <strain evidence="2">MNPRO001-30</strain>
        <tissue evidence="2">Meninges</tissue>
    </source>
</reference>
<organism evidence="2 3">
    <name type="scientific">Parelaphostrongylus tenuis</name>
    <name type="common">Meningeal worm</name>
    <dbReference type="NCBI Taxonomy" id="148309"/>
    <lineage>
        <taxon>Eukaryota</taxon>
        <taxon>Metazoa</taxon>
        <taxon>Ecdysozoa</taxon>
        <taxon>Nematoda</taxon>
        <taxon>Chromadorea</taxon>
        <taxon>Rhabditida</taxon>
        <taxon>Rhabditina</taxon>
        <taxon>Rhabditomorpha</taxon>
        <taxon>Strongyloidea</taxon>
        <taxon>Metastrongylidae</taxon>
        <taxon>Parelaphostrongylus</taxon>
    </lineage>
</organism>